<dbReference type="EMBL" id="CP113520">
    <property type="protein sequence ID" value="WAJ26365.1"/>
    <property type="molecule type" value="Genomic_DNA"/>
</dbReference>
<sequence>MRAAPFAYLRPDSLEEAFEALAQFGDEAQLLAGGQSLMPAMALRMARPGVLVDISRLAALRGIALEEGALVLGAGTTYAEALRAPLVATHTPLLVEAIPHIAHEAVRSRGTLGGSLANADPASEMPACMLALGAQVVLRSAEGERAVSMEEFALGTYTTAIEPGEILAAIRIPLPESPRRSRFREIARRSGDYAMAGAALVSDEAGEARFVLFAVSDRPILVPGAPDVDAVLAAIDAEVEFFPDNHVGISTKRHLAGVLARDLLSRSAPKEAA</sequence>
<gene>
    <name evidence="1" type="ORF">OXU80_15850</name>
</gene>
<dbReference type="Proteomes" id="UP001163223">
    <property type="component" value="Chromosome"/>
</dbReference>
<evidence type="ECO:0000313" key="1">
    <source>
        <dbReference type="EMBL" id="WAJ26365.1"/>
    </source>
</evidence>
<reference evidence="1" key="1">
    <citation type="submission" date="2022-11" db="EMBL/GenBank/DDBJ databases">
        <title>beta-Carotene-producing bacterium, Jeongeuplla avenae sp. nov., alleviates the salt stress of Arabidopsis seedlings.</title>
        <authorList>
            <person name="Jiang L."/>
            <person name="Lee J."/>
        </authorList>
    </citation>
    <scope>NUCLEOTIDE SEQUENCE</scope>
    <source>
        <strain evidence="1">DY_R2A_6</strain>
    </source>
</reference>
<protein>
    <submittedName>
        <fullName evidence="1">FAD binding domain-containing protein</fullName>
    </submittedName>
</protein>
<organism evidence="1 2">
    <name type="scientific">Antarcticirhabdus aurantiaca</name>
    <dbReference type="NCBI Taxonomy" id="2606717"/>
    <lineage>
        <taxon>Bacteria</taxon>
        <taxon>Pseudomonadati</taxon>
        <taxon>Pseudomonadota</taxon>
        <taxon>Alphaproteobacteria</taxon>
        <taxon>Hyphomicrobiales</taxon>
        <taxon>Aurantimonadaceae</taxon>
        <taxon>Antarcticirhabdus</taxon>
    </lineage>
</organism>
<proteinExistence type="predicted"/>
<accession>A0ACD4NHQ9</accession>
<evidence type="ECO:0000313" key="2">
    <source>
        <dbReference type="Proteomes" id="UP001163223"/>
    </source>
</evidence>
<keyword evidence="2" id="KW-1185">Reference proteome</keyword>
<name>A0ACD4NHQ9_9HYPH</name>